<evidence type="ECO:0000256" key="1">
    <source>
        <dbReference type="ARBA" id="ARBA00009275"/>
    </source>
</evidence>
<feature type="binding site" evidence="4">
    <location>
        <position position="153"/>
    </location>
    <ligand>
        <name>a divalent metal cation</name>
        <dbReference type="ChEBI" id="CHEBI:60240"/>
        <label>2</label>
    </ligand>
</feature>
<dbReference type="Proteomes" id="UP000194798">
    <property type="component" value="Unassembled WGS sequence"/>
</dbReference>
<dbReference type="RefSeq" id="WP_086487156.1">
    <property type="nucleotide sequence ID" value="NZ_MSLT01000006.1"/>
</dbReference>
<dbReference type="GO" id="GO:0046872">
    <property type="term" value="F:metal ion binding"/>
    <property type="evidence" value="ECO:0007669"/>
    <property type="project" value="UniProtKB-KW"/>
</dbReference>
<dbReference type="InterPro" id="IPR001130">
    <property type="entry name" value="TatD-like"/>
</dbReference>
<sequence length="259" mass="28827">MLVDSHCHLDQITVDTPENLIETAHLKGVSHFLCVAIDESNISTVLALATQFDSVFASVGVHPAHLTESTPEMTVDELLQLADNDRVIAIGETGLDYYHHKGDLAWQKQRFRNHIAAAKEIGKPLIIHTRESHEDTLAILKQEKADHIGGVMHCFVEDWETAQKAMDLGFYISLSGIVTFKTAKVLHDVAKKMPLSHLLVETDAPYLAPVPHRGKVNQPAYVCYVADYIAELRNESVEDIASATTDNFFRLFSTASHPY</sequence>
<keyword evidence="6" id="KW-1185">Reference proteome</keyword>
<keyword evidence="3" id="KW-0378">Hydrolase</keyword>
<dbReference type="GO" id="GO:0004536">
    <property type="term" value="F:DNA nuclease activity"/>
    <property type="evidence" value="ECO:0007669"/>
    <property type="project" value="InterPro"/>
</dbReference>
<dbReference type="EMBL" id="MSLT01000006">
    <property type="protein sequence ID" value="OUD15559.1"/>
    <property type="molecule type" value="Genomic_DNA"/>
</dbReference>
<dbReference type="PANTHER" id="PTHR46124">
    <property type="entry name" value="D-AMINOACYL-TRNA DEACYLASE"/>
    <property type="match status" value="1"/>
</dbReference>
<dbReference type="OrthoDB" id="9810005at2"/>
<dbReference type="Pfam" id="PF01026">
    <property type="entry name" value="TatD_DNase"/>
    <property type="match status" value="1"/>
</dbReference>
<comment type="caution">
    <text evidence="5">The sequence shown here is derived from an EMBL/GenBank/DDBJ whole genome shotgun (WGS) entry which is preliminary data.</text>
</comment>
<dbReference type="GO" id="GO:0005829">
    <property type="term" value="C:cytosol"/>
    <property type="evidence" value="ECO:0007669"/>
    <property type="project" value="TreeGrafter"/>
</dbReference>
<dbReference type="PIRSF" id="PIRSF005902">
    <property type="entry name" value="DNase_TatD"/>
    <property type="match status" value="1"/>
</dbReference>
<evidence type="ECO:0000256" key="2">
    <source>
        <dbReference type="ARBA" id="ARBA00022723"/>
    </source>
</evidence>
<proteinExistence type="inferred from homology"/>
<evidence type="ECO:0000313" key="5">
    <source>
        <dbReference type="EMBL" id="OUD15559.1"/>
    </source>
</evidence>
<dbReference type="Gene3D" id="3.20.20.140">
    <property type="entry name" value="Metal-dependent hydrolases"/>
    <property type="match status" value="1"/>
</dbReference>
<organism evidence="5 6">
    <name type="scientific">Thioflexithrix psekupsensis</name>
    <dbReference type="NCBI Taxonomy" id="1570016"/>
    <lineage>
        <taxon>Bacteria</taxon>
        <taxon>Pseudomonadati</taxon>
        <taxon>Pseudomonadota</taxon>
        <taxon>Gammaproteobacteria</taxon>
        <taxon>Thiotrichales</taxon>
        <taxon>Thioflexithrix</taxon>
    </lineage>
</organism>
<evidence type="ECO:0000313" key="6">
    <source>
        <dbReference type="Proteomes" id="UP000194798"/>
    </source>
</evidence>
<dbReference type="NCBIfam" id="TIGR00010">
    <property type="entry name" value="YchF/TatD family DNA exonuclease"/>
    <property type="match status" value="1"/>
</dbReference>
<dbReference type="InterPro" id="IPR018228">
    <property type="entry name" value="DNase_TatD-rel_CS"/>
</dbReference>
<dbReference type="AlphaFoldDB" id="A0A251XB19"/>
<dbReference type="CDD" id="cd01310">
    <property type="entry name" value="TatD_DNAse"/>
    <property type="match status" value="1"/>
</dbReference>
<feature type="binding site" evidence="4">
    <location>
        <position position="92"/>
    </location>
    <ligand>
        <name>a divalent metal cation</name>
        <dbReference type="ChEBI" id="CHEBI:60240"/>
        <label>1</label>
    </ligand>
</feature>
<dbReference type="InterPro" id="IPR032466">
    <property type="entry name" value="Metal_Hydrolase"/>
</dbReference>
<feature type="binding site" evidence="4">
    <location>
        <position position="8"/>
    </location>
    <ligand>
        <name>a divalent metal cation</name>
        <dbReference type="ChEBI" id="CHEBI:60240"/>
        <label>1</label>
    </ligand>
</feature>
<evidence type="ECO:0000256" key="4">
    <source>
        <dbReference type="PIRSR" id="PIRSR005902-1"/>
    </source>
</evidence>
<feature type="binding site" evidence="4">
    <location>
        <position position="128"/>
    </location>
    <ligand>
        <name>a divalent metal cation</name>
        <dbReference type="ChEBI" id="CHEBI:60240"/>
        <label>2</label>
    </ligand>
</feature>
<dbReference type="FunFam" id="3.20.20.140:FF:000005">
    <property type="entry name" value="TatD family hydrolase"/>
    <property type="match status" value="1"/>
</dbReference>
<evidence type="ECO:0000256" key="3">
    <source>
        <dbReference type="ARBA" id="ARBA00022801"/>
    </source>
</evidence>
<dbReference type="PANTHER" id="PTHR46124:SF2">
    <property type="entry name" value="D-AMINOACYL-TRNA DEACYLASE"/>
    <property type="match status" value="1"/>
</dbReference>
<reference evidence="5 6" key="1">
    <citation type="submission" date="2016-12" db="EMBL/GenBank/DDBJ databases">
        <title>Thioflexothrix psekupsii D3 genome sequencing and assembly.</title>
        <authorList>
            <person name="Fomenkov A."/>
            <person name="Vincze T."/>
            <person name="Grabovich M."/>
            <person name="Anton B.P."/>
            <person name="Dubinina G."/>
            <person name="Orlova M."/>
            <person name="Belousova E."/>
            <person name="Roberts R.J."/>
        </authorList>
    </citation>
    <scope>NUCLEOTIDE SEQUENCE [LARGE SCALE GENOMIC DNA]</scope>
    <source>
        <strain evidence="5">D3</strain>
    </source>
</reference>
<feature type="binding site" evidence="4">
    <location>
        <position position="203"/>
    </location>
    <ligand>
        <name>a divalent metal cation</name>
        <dbReference type="ChEBI" id="CHEBI:60240"/>
        <label>1</label>
    </ligand>
</feature>
<gene>
    <name evidence="5" type="ORF">TPSD3_03295</name>
</gene>
<dbReference type="SUPFAM" id="SSF51556">
    <property type="entry name" value="Metallo-dependent hydrolases"/>
    <property type="match status" value="1"/>
</dbReference>
<keyword evidence="2 4" id="KW-0479">Metal-binding</keyword>
<accession>A0A251XB19</accession>
<dbReference type="InterPro" id="IPR015991">
    <property type="entry name" value="TatD/YcfH-like"/>
</dbReference>
<dbReference type="GO" id="GO:0016788">
    <property type="term" value="F:hydrolase activity, acting on ester bonds"/>
    <property type="evidence" value="ECO:0007669"/>
    <property type="project" value="InterPro"/>
</dbReference>
<name>A0A251XB19_9GAMM</name>
<dbReference type="PROSITE" id="PS01137">
    <property type="entry name" value="TATD_1"/>
    <property type="match status" value="1"/>
</dbReference>
<protein>
    <submittedName>
        <fullName evidence="5">TatD family deoxyribonuclease</fullName>
    </submittedName>
</protein>
<dbReference type="PROSITE" id="PS01091">
    <property type="entry name" value="TATD_3"/>
    <property type="match status" value="1"/>
</dbReference>
<comment type="similarity">
    <text evidence="1">Belongs to the metallo-dependent hydrolases superfamily. TatD-type hydrolase family.</text>
</comment>
<feature type="binding site" evidence="4">
    <location>
        <position position="6"/>
    </location>
    <ligand>
        <name>a divalent metal cation</name>
        <dbReference type="ChEBI" id="CHEBI:60240"/>
        <label>1</label>
    </ligand>
</feature>